<evidence type="ECO:0000313" key="1">
    <source>
        <dbReference type="EMBL" id="UWS31919.1"/>
    </source>
</evidence>
<gene>
    <name evidence="1" type="ORF">NYP84_09510</name>
</gene>
<protein>
    <submittedName>
        <fullName evidence="1">Uncharacterized protein</fullName>
    </submittedName>
</protein>
<dbReference type="EMBL" id="CP103445">
    <property type="protein sequence ID" value="UWS31919.1"/>
    <property type="molecule type" value="Genomic_DNA"/>
</dbReference>
<reference evidence="1" key="1">
    <citation type="submission" date="2022-07" db="EMBL/GenBank/DDBJ databases">
        <title>Genetic diversity of Erwinia pyrifoliae.</title>
        <authorList>
            <person name="Park D.S."/>
            <person name="Ham H."/>
        </authorList>
    </citation>
    <scope>NUCLEOTIDE SEQUENCE</scope>
    <source>
        <strain evidence="1">CP201486</strain>
    </source>
</reference>
<name>A0ABY5X3G5_ERWPY</name>
<proteinExistence type="predicted"/>
<sequence length="87" mass="9932">MLNALPIDEWVVQSYLGRHSASNYADYLAALSGLRTPLQPGIVQYALWRQKDELRLVASRWYRGVVVLMLNARQLPFHALKHQDGAL</sequence>
<keyword evidence="2" id="KW-1185">Reference proteome</keyword>
<dbReference type="RefSeq" id="WP_012668315.1">
    <property type="nucleotide sequence ID" value="NZ_CP023567.1"/>
</dbReference>
<organism evidence="1 2">
    <name type="scientific">Erwinia pyrifoliae</name>
    <dbReference type="NCBI Taxonomy" id="79967"/>
    <lineage>
        <taxon>Bacteria</taxon>
        <taxon>Pseudomonadati</taxon>
        <taxon>Pseudomonadota</taxon>
        <taxon>Gammaproteobacteria</taxon>
        <taxon>Enterobacterales</taxon>
        <taxon>Erwiniaceae</taxon>
        <taxon>Erwinia</taxon>
    </lineage>
</organism>
<evidence type="ECO:0000313" key="2">
    <source>
        <dbReference type="Proteomes" id="UP001058553"/>
    </source>
</evidence>
<dbReference type="GeneID" id="92236827"/>
<accession>A0ABY5X3G5</accession>
<dbReference type="Proteomes" id="UP001058553">
    <property type="component" value="Chromosome"/>
</dbReference>